<gene>
    <name evidence="8" type="ORF">BIN_B_03330</name>
</gene>
<dbReference type="GO" id="GO:0046872">
    <property type="term" value="F:metal ion binding"/>
    <property type="evidence" value="ECO:0007669"/>
    <property type="project" value="UniProtKB-KW"/>
</dbReference>
<dbReference type="GO" id="GO:0004518">
    <property type="term" value="F:nuclease activity"/>
    <property type="evidence" value="ECO:0007669"/>
    <property type="project" value="UniProtKB-KW"/>
</dbReference>
<dbReference type="InterPro" id="IPR002716">
    <property type="entry name" value="PIN_dom"/>
</dbReference>
<name>A0A653ERI2_9MYCO</name>
<keyword evidence="6" id="KW-0460">Magnesium</keyword>
<evidence type="ECO:0000256" key="4">
    <source>
        <dbReference type="ARBA" id="ARBA00022723"/>
    </source>
</evidence>
<dbReference type="Pfam" id="PF01850">
    <property type="entry name" value="PIN"/>
    <property type="match status" value="1"/>
</dbReference>
<protein>
    <submittedName>
        <fullName evidence="8">PIN domain protein</fullName>
    </submittedName>
</protein>
<evidence type="ECO:0000256" key="3">
    <source>
        <dbReference type="ARBA" id="ARBA00022722"/>
    </source>
</evidence>
<keyword evidence="4" id="KW-0479">Metal-binding</keyword>
<dbReference type="EMBL" id="LR589099">
    <property type="protein sequence ID" value="VTP00154.1"/>
    <property type="molecule type" value="Genomic_DNA"/>
</dbReference>
<keyword evidence="2" id="KW-1277">Toxin-antitoxin system</keyword>
<sequence length="140" mass="15513">MTSTRSAASMPRDVVLDTHALLWLVSTPEKVSPAAREVLSRSSCTLWVSAVCAWELAIKTRLGRLDAEPLLSAWSEIINDMTISELAIDSADAIFAGRLPWEHRDPFDRMLVAQATRRNLTIATRDKQILRAALTPTLTV</sequence>
<dbReference type="PANTHER" id="PTHR36173">
    <property type="entry name" value="RIBONUCLEASE VAPC16-RELATED"/>
    <property type="match status" value="1"/>
</dbReference>
<dbReference type="Gene3D" id="3.40.50.1010">
    <property type="entry name" value="5'-nuclease"/>
    <property type="match status" value="1"/>
</dbReference>
<evidence type="ECO:0000256" key="6">
    <source>
        <dbReference type="ARBA" id="ARBA00022842"/>
    </source>
</evidence>
<evidence type="ECO:0000256" key="1">
    <source>
        <dbReference type="ARBA" id="ARBA00001946"/>
    </source>
</evidence>
<dbReference type="AlphaFoldDB" id="A0A653ERI2"/>
<keyword evidence="3" id="KW-0540">Nuclease</keyword>
<evidence type="ECO:0000256" key="5">
    <source>
        <dbReference type="ARBA" id="ARBA00022801"/>
    </source>
</evidence>
<keyword evidence="5" id="KW-0378">Hydrolase</keyword>
<dbReference type="PANTHER" id="PTHR36173:SF2">
    <property type="entry name" value="RIBONUCLEASE VAPC16"/>
    <property type="match status" value="1"/>
</dbReference>
<proteinExistence type="predicted"/>
<evidence type="ECO:0000313" key="8">
    <source>
        <dbReference type="EMBL" id="VTP00154.1"/>
    </source>
</evidence>
<accession>A0A653ERI2</accession>
<dbReference type="InterPro" id="IPR041705">
    <property type="entry name" value="PIN_Sll0205"/>
</dbReference>
<feature type="domain" description="PIN" evidence="7">
    <location>
        <begin position="14"/>
        <end position="133"/>
    </location>
</feature>
<evidence type="ECO:0000259" key="7">
    <source>
        <dbReference type="Pfam" id="PF01850"/>
    </source>
</evidence>
<organism evidence="8">
    <name type="scientific">Mycobacterium riyadhense</name>
    <dbReference type="NCBI Taxonomy" id="486698"/>
    <lineage>
        <taxon>Bacteria</taxon>
        <taxon>Bacillati</taxon>
        <taxon>Actinomycetota</taxon>
        <taxon>Actinomycetes</taxon>
        <taxon>Mycobacteriales</taxon>
        <taxon>Mycobacteriaceae</taxon>
        <taxon>Mycobacterium</taxon>
    </lineage>
</organism>
<reference evidence="8" key="1">
    <citation type="submission" date="2019-05" db="EMBL/GenBank/DDBJ databases">
        <authorList>
            <person name="Naeem R."/>
            <person name="Antony C."/>
            <person name="Guan Q."/>
        </authorList>
    </citation>
    <scope>NUCLEOTIDE SEQUENCE</scope>
    <source>
        <strain evidence="8">2</strain>
    </source>
</reference>
<dbReference type="SUPFAM" id="SSF88723">
    <property type="entry name" value="PIN domain-like"/>
    <property type="match status" value="1"/>
</dbReference>
<comment type="cofactor">
    <cofactor evidence="1">
        <name>Mg(2+)</name>
        <dbReference type="ChEBI" id="CHEBI:18420"/>
    </cofactor>
</comment>
<dbReference type="InterPro" id="IPR029060">
    <property type="entry name" value="PIN-like_dom_sf"/>
</dbReference>
<dbReference type="GO" id="GO:0016787">
    <property type="term" value="F:hydrolase activity"/>
    <property type="evidence" value="ECO:0007669"/>
    <property type="project" value="UniProtKB-KW"/>
</dbReference>
<evidence type="ECO:0000256" key="2">
    <source>
        <dbReference type="ARBA" id="ARBA00022649"/>
    </source>
</evidence>
<dbReference type="InterPro" id="IPR052919">
    <property type="entry name" value="TA_system_RNase"/>
</dbReference>
<dbReference type="CDD" id="cd09872">
    <property type="entry name" value="PIN_Sll0205-like"/>
    <property type="match status" value="1"/>
</dbReference>